<protein>
    <recommendedName>
        <fullName evidence="10">HSF-type DNA-binding domain-containing protein</fullName>
    </recommendedName>
</protein>
<comment type="caution">
    <text evidence="11">The sequence shown here is derived from an EMBL/GenBank/DDBJ whole genome shotgun (WGS) entry which is preliminary data.</text>
</comment>
<feature type="region of interest" description="Disordered" evidence="9">
    <location>
        <begin position="239"/>
        <end position="281"/>
    </location>
</feature>
<dbReference type="OrthoDB" id="60033at2759"/>
<evidence type="ECO:0000256" key="6">
    <source>
        <dbReference type="ARBA" id="ARBA00023242"/>
    </source>
</evidence>
<evidence type="ECO:0000256" key="9">
    <source>
        <dbReference type="SAM" id="MobiDB-lite"/>
    </source>
</evidence>
<accession>A0A9P5ZUE7</accession>
<evidence type="ECO:0000259" key="10">
    <source>
        <dbReference type="PROSITE" id="PS00434"/>
    </source>
</evidence>
<dbReference type="PANTHER" id="PTHR10015">
    <property type="entry name" value="HEAT SHOCK TRANSCRIPTION FACTOR"/>
    <property type="match status" value="1"/>
</dbReference>
<comment type="similarity">
    <text evidence="2 8">Belongs to the HSF family.</text>
</comment>
<reference evidence="11" key="1">
    <citation type="submission" date="2020-11" db="EMBL/GenBank/DDBJ databases">
        <authorList>
            <consortium name="DOE Joint Genome Institute"/>
            <person name="Ahrendt S."/>
            <person name="Riley R."/>
            <person name="Andreopoulos W."/>
            <person name="Labutti K."/>
            <person name="Pangilinan J."/>
            <person name="Ruiz-Duenas F.J."/>
            <person name="Barrasa J.M."/>
            <person name="Sanchez-Garcia M."/>
            <person name="Camarero S."/>
            <person name="Miyauchi S."/>
            <person name="Serrano A."/>
            <person name="Linde D."/>
            <person name="Babiker R."/>
            <person name="Drula E."/>
            <person name="Ayuso-Fernandez I."/>
            <person name="Pacheco R."/>
            <person name="Padilla G."/>
            <person name="Ferreira P."/>
            <person name="Barriuso J."/>
            <person name="Kellner H."/>
            <person name="Castanera R."/>
            <person name="Alfaro M."/>
            <person name="Ramirez L."/>
            <person name="Pisabarro A.G."/>
            <person name="Kuo A."/>
            <person name="Tritt A."/>
            <person name="Lipzen A."/>
            <person name="He G."/>
            <person name="Yan M."/>
            <person name="Ng V."/>
            <person name="Cullen D."/>
            <person name="Martin F."/>
            <person name="Rosso M.-N."/>
            <person name="Henrissat B."/>
            <person name="Hibbett D."/>
            <person name="Martinez A.T."/>
            <person name="Grigoriev I.V."/>
        </authorList>
    </citation>
    <scope>NUCLEOTIDE SEQUENCE</scope>
    <source>
        <strain evidence="11">ATCC 90797</strain>
    </source>
</reference>
<keyword evidence="5" id="KW-0804">Transcription</keyword>
<evidence type="ECO:0000256" key="3">
    <source>
        <dbReference type="ARBA" id="ARBA00023015"/>
    </source>
</evidence>
<keyword evidence="4" id="KW-0238">DNA-binding</keyword>
<dbReference type="PRINTS" id="PR00056">
    <property type="entry name" value="HSFDOMAIN"/>
</dbReference>
<dbReference type="InterPro" id="IPR036388">
    <property type="entry name" value="WH-like_DNA-bd_sf"/>
</dbReference>
<keyword evidence="12" id="KW-1185">Reference proteome</keyword>
<dbReference type="SMART" id="SM00415">
    <property type="entry name" value="HSF"/>
    <property type="match status" value="1"/>
</dbReference>
<evidence type="ECO:0000256" key="2">
    <source>
        <dbReference type="ARBA" id="ARBA00006403"/>
    </source>
</evidence>
<dbReference type="Gene3D" id="1.10.10.10">
    <property type="entry name" value="Winged helix-like DNA-binding domain superfamily/Winged helix DNA-binding domain"/>
    <property type="match status" value="1"/>
</dbReference>
<dbReference type="AlphaFoldDB" id="A0A9P5ZUE7"/>
<comment type="subcellular location">
    <subcellularLocation>
        <location evidence="1">Nucleus</location>
    </subcellularLocation>
</comment>
<proteinExistence type="inferred from homology"/>
<dbReference type="EMBL" id="MU154572">
    <property type="protein sequence ID" value="KAF9494493.1"/>
    <property type="molecule type" value="Genomic_DNA"/>
</dbReference>
<dbReference type="GO" id="GO:0005634">
    <property type="term" value="C:nucleus"/>
    <property type="evidence" value="ECO:0007669"/>
    <property type="project" value="UniProtKB-SubCell"/>
</dbReference>
<keyword evidence="6" id="KW-0539">Nucleus</keyword>
<evidence type="ECO:0000313" key="11">
    <source>
        <dbReference type="EMBL" id="KAF9494493.1"/>
    </source>
</evidence>
<name>A0A9P5ZUE7_PLEER</name>
<dbReference type="SUPFAM" id="SSF46785">
    <property type="entry name" value="Winged helix' DNA-binding domain"/>
    <property type="match status" value="1"/>
</dbReference>
<dbReference type="PANTHER" id="PTHR10015:SF427">
    <property type="entry name" value="HEAT SHOCK FACTOR PROTEIN"/>
    <property type="match status" value="1"/>
</dbReference>
<evidence type="ECO:0000256" key="7">
    <source>
        <dbReference type="ARBA" id="ARBA00062171"/>
    </source>
</evidence>
<dbReference type="GO" id="GO:0003700">
    <property type="term" value="F:DNA-binding transcription factor activity"/>
    <property type="evidence" value="ECO:0007669"/>
    <property type="project" value="InterPro"/>
</dbReference>
<evidence type="ECO:0000256" key="5">
    <source>
        <dbReference type="ARBA" id="ARBA00023163"/>
    </source>
</evidence>
<organism evidence="11 12">
    <name type="scientific">Pleurotus eryngii</name>
    <name type="common">Boletus of the steppes</name>
    <dbReference type="NCBI Taxonomy" id="5323"/>
    <lineage>
        <taxon>Eukaryota</taxon>
        <taxon>Fungi</taxon>
        <taxon>Dikarya</taxon>
        <taxon>Basidiomycota</taxon>
        <taxon>Agaricomycotina</taxon>
        <taxon>Agaricomycetes</taxon>
        <taxon>Agaricomycetidae</taxon>
        <taxon>Agaricales</taxon>
        <taxon>Pleurotineae</taxon>
        <taxon>Pleurotaceae</taxon>
        <taxon>Pleurotus</taxon>
    </lineage>
</organism>
<gene>
    <name evidence="11" type="ORF">BDN71DRAFT_1393105</name>
</gene>
<dbReference type="GO" id="GO:0043565">
    <property type="term" value="F:sequence-specific DNA binding"/>
    <property type="evidence" value="ECO:0007669"/>
    <property type="project" value="InterPro"/>
</dbReference>
<dbReference type="InterPro" id="IPR000232">
    <property type="entry name" value="HSF_DNA-bd"/>
</dbReference>
<evidence type="ECO:0000256" key="1">
    <source>
        <dbReference type="ARBA" id="ARBA00004123"/>
    </source>
</evidence>
<evidence type="ECO:0000313" key="12">
    <source>
        <dbReference type="Proteomes" id="UP000807025"/>
    </source>
</evidence>
<sequence length="281" mass="31208">MAPKPQLALAKAHRGSTSLPKTTQQLVPAFLQKLYEIITDKSNADLIRWSDRGDILMVVDHERFANELLGRWFKHRNFNSFVRQLNMYGFRKVSHLQQGALQSPIDPKVWSFEHPCFRRGQPDLLCLIQRRKYSATAGEAVDSLQSIIDEVAGIERHQAAIATELTELKQSNQVLWQEASASRVRLEKQQDTINRIVRFLAGAFGQRTPVGSSAGTDSNQALSTPMSSQTLRLMIGDKEGVDIPDDGIQSAGSLVDYPSELDGSASTHKGQSPHVSSKQTS</sequence>
<feature type="domain" description="HSF-type DNA-binding" evidence="10">
    <location>
        <begin position="69"/>
        <end position="93"/>
    </location>
</feature>
<keyword evidence="3" id="KW-0805">Transcription regulation</keyword>
<dbReference type="Pfam" id="PF00447">
    <property type="entry name" value="HSF_DNA-bind"/>
    <property type="match status" value="1"/>
</dbReference>
<evidence type="ECO:0000256" key="4">
    <source>
        <dbReference type="ARBA" id="ARBA00023125"/>
    </source>
</evidence>
<evidence type="ECO:0000256" key="8">
    <source>
        <dbReference type="RuleBase" id="RU004020"/>
    </source>
</evidence>
<feature type="compositionally biased region" description="Polar residues" evidence="9">
    <location>
        <begin position="264"/>
        <end position="281"/>
    </location>
</feature>
<dbReference type="PROSITE" id="PS00434">
    <property type="entry name" value="HSF_DOMAIN"/>
    <property type="match status" value="1"/>
</dbReference>
<dbReference type="InterPro" id="IPR036390">
    <property type="entry name" value="WH_DNA-bd_sf"/>
</dbReference>
<dbReference type="Proteomes" id="UP000807025">
    <property type="component" value="Unassembled WGS sequence"/>
</dbReference>
<dbReference type="FunFam" id="1.10.10.10:FF:000027">
    <property type="entry name" value="Heat shock transcription factor 1"/>
    <property type="match status" value="1"/>
</dbReference>
<dbReference type="SMR" id="A0A9P5ZUE7"/>
<comment type="subunit">
    <text evidence="7">Homotrimer. Homotrimerization increases the affinity of HSF1 to DNA. Interacts with transcriptional coregulator SSA1 on chromatin.</text>
</comment>